<protein>
    <submittedName>
        <fullName evidence="2">Uncharacterized protein</fullName>
    </submittedName>
</protein>
<evidence type="ECO:0000313" key="3">
    <source>
        <dbReference type="Proteomes" id="UP000834106"/>
    </source>
</evidence>
<proteinExistence type="predicted"/>
<evidence type="ECO:0000313" key="2">
    <source>
        <dbReference type="EMBL" id="CAI9767916.1"/>
    </source>
</evidence>
<reference evidence="2" key="1">
    <citation type="submission" date="2023-05" db="EMBL/GenBank/DDBJ databases">
        <authorList>
            <person name="Huff M."/>
        </authorList>
    </citation>
    <scope>NUCLEOTIDE SEQUENCE</scope>
</reference>
<sequence length="114" mass="12045">MVKLLKPVRTDTCIFAILYGLHFAAVLMAKETVLTPISLVPGLLNPILISHEPSCLTFFSGGFGLVFALLGIVTAQEVAISRTITAPMLLSPRGNSIPITAPAKAWLAEIGSSI</sequence>
<keyword evidence="3" id="KW-1185">Reference proteome</keyword>
<keyword evidence="1" id="KW-0812">Transmembrane</keyword>
<organism evidence="2 3">
    <name type="scientific">Fraxinus pennsylvanica</name>
    <dbReference type="NCBI Taxonomy" id="56036"/>
    <lineage>
        <taxon>Eukaryota</taxon>
        <taxon>Viridiplantae</taxon>
        <taxon>Streptophyta</taxon>
        <taxon>Embryophyta</taxon>
        <taxon>Tracheophyta</taxon>
        <taxon>Spermatophyta</taxon>
        <taxon>Magnoliopsida</taxon>
        <taxon>eudicotyledons</taxon>
        <taxon>Gunneridae</taxon>
        <taxon>Pentapetalae</taxon>
        <taxon>asterids</taxon>
        <taxon>lamiids</taxon>
        <taxon>Lamiales</taxon>
        <taxon>Oleaceae</taxon>
        <taxon>Oleeae</taxon>
        <taxon>Fraxinus</taxon>
    </lineage>
</organism>
<dbReference type="Proteomes" id="UP000834106">
    <property type="component" value="Chromosome 9"/>
</dbReference>
<evidence type="ECO:0000256" key="1">
    <source>
        <dbReference type="SAM" id="Phobius"/>
    </source>
</evidence>
<dbReference type="AlphaFoldDB" id="A0AAD1ZH72"/>
<feature type="transmembrane region" description="Helical" evidence="1">
    <location>
        <begin position="12"/>
        <end position="29"/>
    </location>
</feature>
<name>A0AAD1ZH72_9LAMI</name>
<keyword evidence="1" id="KW-1133">Transmembrane helix</keyword>
<gene>
    <name evidence="2" type="ORF">FPE_LOCUS15346</name>
</gene>
<accession>A0AAD1ZH72</accession>
<dbReference type="EMBL" id="OU503044">
    <property type="protein sequence ID" value="CAI9767916.1"/>
    <property type="molecule type" value="Genomic_DNA"/>
</dbReference>
<feature type="transmembrane region" description="Helical" evidence="1">
    <location>
        <begin position="56"/>
        <end position="75"/>
    </location>
</feature>
<keyword evidence="1" id="KW-0472">Membrane</keyword>